<evidence type="ECO:0000313" key="4">
    <source>
        <dbReference type="Proteomes" id="UP000037269"/>
    </source>
</evidence>
<evidence type="ECO:0000313" key="5">
    <source>
        <dbReference type="Proteomes" id="UP000182836"/>
    </source>
</evidence>
<dbReference type="GeneID" id="42309107"/>
<keyword evidence="1" id="KW-0472">Membrane</keyword>
<keyword evidence="1" id="KW-0812">Transmembrane</keyword>
<feature type="transmembrane region" description="Helical" evidence="1">
    <location>
        <begin position="115"/>
        <end position="133"/>
    </location>
</feature>
<protein>
    <recommendedName>
        <fullName evidence="6">TrbC/VIRB2 family protein</fullName>
    </recommendedName>
</protein>
<keyword evidence="4" id="KW-1185">Reference proteome</keyword>
<evidence type="ECO:0000256" key="1">
    <source>
        <dbReference type="SAM" id="Phobius"/>
    </source>
</evidence>
<dbReference type="Proteomes" id="UP000037269">
    <property type="component" value="Unassembled WGS sequence"/>
</dbReference>
<evidence type="ECO:0000313" key="3">
    <source>
        <dbReference type="EMBL" id="SDJ79362.1"/>
    </source>
</evidence>
<dbReference type="AlphaFoldDB" id="A0A0D1VL96"/>
<dbReference type="Proteomes" id="UP000182836">
    <property type="component" value="Unassembled WGS sequence"/>
</dbReference>
<gene>
    <name evidence="2" type="ORF">AF333_28670</name>
    <name evidence="3" type="ORF">SAMN04487909_128102</name>
</gene>
<dbReference type="EMBL" id="LGUG01000012">
    <property type="protein sequence ID" value="KON90465.1"/>
    <property type="molecule type" value="Genomic_DNA"/>
</dbReference>
<accession>A0A0D1VL96</accession>
<dbReference type="RefSeq" id="WP_043063285.1">
    <property type="nucleotide sequence ID" value="NZ_BJOA01000092.1"/>
</dbReference>
<evidence type="ECO:0000313" key="2">
    <source>
        <dbReference type="EMBL" id="KON90465.1"/>
    </source>
</evidence>
<keyword evidence="1" id="KW-1133">Transmembrane helix</keyword>
<organism evidence="2 4">
    <name type="scientific">Aneurinibacillus migulanus</name>
    <name type="common">Bacillus migulanus</name>
    <dbReference type="NCBI Taxonomy" id="47500"/>
    <lineage>
        <taxon>Bacteria</taxon>
        <taxon>Bacillati</taxon>
        <taxon>Bacillota</taxon>
        <taxon>Bacilli</taxon>
        <taxon>Bacillales</taxon>
        <taxon>Paenibacillaceae</taxon>
        <taxon>Aneurinibacillus group</taxon>
        <taxon>Aneurinibacillus</taxon>
    </lineage>
</organism>
<dbReference type="OrthoDB" id="2454059at2"/>
<reference evidence="3 5" key="2">
    <citation type="submission" date="2016-10" db="EMBL/GenBank/DDBJ databases">
        <authorList>
            <person name="de Groot N.N."/>
        </authorList>
    </citation>
    <scope>NUCLEOTIDE SEQUENCE [LARGE SCALE GENOMIC DNA]</scope>
    <source>
        <strain evidence="3 5">DSM 2895</strain>
    </source>
</reference>
<proteinExistence type="predicted"/>
<evidence type="ECO:0008006" key="6">
    <source>
        <dbReference type="Google" id="ProtNLM"/>
    </source>
</evidence>
<dbReference type="PATRIC" id="fig|47500.8.peg.5250"/>
<sequence>MAKVQTIGFTEFMDGSWKTPKISNKDLKKLTSTLIKAGCMVPLALSPTAVFAEGAGEAATKAVASTSLSILAHALDPIVQILVAISLPVASVVMIGGCFFFMFGNSEKAWNTIQHAGLGYILIQLSPLFIRVLEQVGKSL</sequence>
<dbReference type="EMBL" id="FNED01000028">
    <property type="protein sequence ID" value="SDJ79362.1"/>
    <property type="molecule type" value="Genomic_DNA"/>
</dbReference>
<name>A0A0D1VL96_ANEMI</name>
<dbReference type="STRING" id="47500.AF333_28670"/>
<feature type="transmembrane region" description="Helical" evidence="1">
    <location>
        <begin position="78"/>
        <end position="103"/>
    </location>
</feature>
<reference evidence="2 4" key="1">
    <citation type="submission" date="2015-07" db="EMBL/GenBank/DDBJ databases">
        <title>Fjat-14205 dsm 2895.</title>
        <authorList>
            <person name="Liu B."/>
            <person name="Wang J."/>
            <person name="Zhu Y."/>
            <person name="Liu G."/>
            <person name="Chen Q."/>
            <person name="Chen Z."/>
            <person name="Lan J."/>
            <person name="Che J."/>
            <person name="Ge C."/>
            <person name="Shi H."/>
            <person name="Pan Z."/>
            <person name="Liu X."/>
        </authorList>
    </citation>
    <scope>NUCLEOTIDE SEQUENCE [LARGE SCALE GENOMIC DNA]</scope>
    <source>
        <strain evidence="2 4">DSM 2895</strain>
    </source>
</reference>